<gene>
    <name evidence="1" type="ORF">KY227_003179</name>
    <name evidence="2" type="ORF">PQQ21_001652</name>
</gene>
<name>A0AAD2SGZ6_CITFR</name>
<reference evidence="1" key="1">
    <citation type="submission" date="2021-07" db="EMBL/GenBank/DDBJ databases">
        <authorList>
            <consortium name="Clinical and Environmental Microbiology Branch: Whole genome sequencing antimicrobial resistance pathogens in the healthcare setting"/>
        </authorList>
    </citation>
    <scope>NUCLEOTIDE SEQUENCE</scope>
    <source>
        <strain evidence="1">2021DK-00049</strain>
        <strain evidence="2">2023GN-00102</strain>
    </source>
</reference>
<proteinExistence type="predicted"/>
<evidence type="ECO:0000313" key="1">
    <source>
        <dbReference type="EMBL" id="EHT9940079.1"/>
    </source>
</evidence>
<sequence length="59" mass="6314">MNNLILNSGSDKRVSFVSILFFAHVGIYERDHKQTFGPGALLGDLALFYVAVGELSGAG</sequence>
<evidence type="ECO:0000313" key="2">
    <source>
        <dbReference type="EMBL" id="EMN4144423.1"/>
    </source>
</evidence>
<organism evidence="1">
    <name type="scientific">Citrobacter freundii</name>
    <dbReference type="NCBI Taxonomy" id="546"/>
    <lineage>
        <taxon>Bacteria</taxon>
        <taxon>Pseudomonadati</taxon>
        <taxon>Pseudomonadota</taxon>
        <taxon>Gammaproteobacteria</taxon>
        <taxon>Enterobacterales</taxon>
        <taxon>Enterobacteriaceae</taxon>
        <taxon>Citrobacter</taxon>
        <taxon>Citrobacter freundii complex</taxon>
    </lineage>
</organism>
<dbReference type="RefSeq" id="WP_162906125.1">
    <property type="nucleotide sequence ID" value="NZ_CAXOME010000001.1"/>
</dbReference>
<protein>
    <submittedName>
        <fullName evidence="1">Uncharacterized protein</fullName>
    </submittedName>
</protein>
<comment type="caution">
    <text evidence="1">The sequence shown here is derived from an EMBL/GenBank/DDBJ whole genome shotgun (WGS) entry which is preliminary data.</text>
</comment>
<dbReference type="EMBL" id="ABBJDF010000018">
    <property type="protein sequence ID" value="EHT9940079.1"/>
    <property type="molecule type" value="Genomic_DNA"/>
</dbReference>
<dbReference type="AlphaFoldDB" id="A0AAD2SGZ6"/>
<accession>A0AAD2SGZ6</accession>
<dbReference type="EMBL" id="ABKLER030000006">
    <property type="protein sequence ID" value="EMN4144423.1"/>
    <property type="molecule type" value="Genomic_DNA"/>
</dbReference>